<organism evidence="1 2">
    <name type="scientific">Trachymyrmex cornetzi</name>
    <dbReference type="NCBI Taxonomy" id="471704"/>
    <lineage>
        <taxon>Eukaryota</taxon>
        <taxon>Metazoa</taxon>
        <taxon>Ecdysozoa</taxon>
        <taxon>Arthropoda</taxon>
        <taxon>Hexapoda</taxon>
        <taxon>Insecta</taxon>
        <taxon>Pterygota</taxon>
        <taxon>Neoptera</taxon>
        <taxon>Endopterygota</taxon>
        <taxon>Hymenoptera</taxon>
        <taxon>Apocrita</taxon>
        <taxon>Aculeata</taxon>
        <taxon>Formicoidea</taxon>
        <taxon>Formicidae</taxon>
        <taxon>Myrmicinae</taxon>
        <taxon>Trachymyrmex</taxon>
    </lineage>
</organism>
<dbReference type="EMBL" id="KQ980796">
    <property type="protein sequence ID" value="KYN12967.1"/>
    <property type="molecule type" value="Genomic_DNA"/>
</dbReference>
<dbReference type="AlphaFoldDB" id="A0A151IXK8"/>
<sequence length="126" mass="14433">MLPLGICDGKIVTNNLNGSSRGHRCPRIPAILSFLVFQNVWCKTTLVTDCRGIEAEFLLDTCLQVVVDFTAHFHRFCEVGRTSRQDHKLLHSQLVSSMRTSVNNIECWYWQDYVIITSQLSNMSVR</sequence>
<dbReference type="AntiFam" id="ANF00127">
    <property type="entry name" value="Shadow ORF (opposite eno)"/>
</dbReference>
<evidence type="ECO:0000313" key="2">
    <source>
        <dbReference type="Proteomes" id="UP000078492"/>
    </source>
</evidence>
<reference evidence="1 2" key="1">
    <citation type="submission" date="2015-09" db="EMBL/GenBank/DDBJ databases">
        <title>Trachymyrmex cornetzi WGS genome.</title>
        <authorList>
            <person name="Nygaard S."/>
            <person name="Hu H."/>
            <person name="Boomsma J."/>
            <person name="Zhang G."/>
        </authorList>
    </citation>
    <scope>NUCLEOTIDE SEQUENCE [LARGE SCALE GENOMIC DNA]</scope>
    <source>
        <strain evidence="1">Tcor2-1</strain>
        <tissue evidence="1">Whole body</tissue>
    </source>
</reference>
<gene>
    <name evidence="1" type="ORF">ALC57_14813</name>
</gene>
<name>A0A151IXK8_9HYME</name>
<evidence type="ECO:0000313" key="1">
    <source>
        <dbReference type="EMBL" id="KYN12967.1"/>
    </source>
</evidence>
<proteinExistence type="predicted"/>
<keyword evidence="2" id="KW-1185">Reference proteome</keyword>
<accession>A0A151IXK8</accession>
<protein>
    <submittedName>
        <fullName evidence="1">Uncharacterized protein</fullName>
    </submittedName>
</protein>
<dbReference type="Proteomes" id="UP000078492">
    <property type="component" value="Unassembled WGS sequence"/>
</dbReference>